<evidence type="ECO:0000313" key="3">
    <source>
        <dbReference type="EMBL" id="OZU89930.1"/>
    </source>
</evidence>
<dbReference type="EMBL" id="NPMS01000001">
    <property type="protein sequence ID" value="OZU89930.1"/>
    <property type="molecule type" value="Genomic_DNA"/>
</dbReference>
<protein>
    <submittedName>
        <fullName evidence="3">Uncharacterized protein</fullName>
    </submittedName>
</protein>
<feature type="transmembrane region" description="Helical" evidence="2">
    <location>
        <begin position="12"/>
        <end position="29"/>
    </location>
</feature>
<reference evidence="3 4" key="1">
    <citation type="submission" date="2017-08" db="EMBL/GenBank/DDBJ databases">
        <title>Virgibacillus indicus sp. nov. and Virgibacillus profoundi sp. nov, two moderately halophilic bacteria isolated from marine sediment by using the Microfluidic Streak Plate.</title>
        <authorList>
            <person name="Xu B."/>
            <person name="Hu B."/>
            <person name="Wang J."/>
            <person name="Zhu Y."/>
            <person name="Huang L."/>
            <person name="Du W."/>
            <person name="Huang Y."/>
        </authorList>
    </citation>
    <scope>NUCLEOTIDE SEQUENCE [LARGE SCALE GENOMIC DNA]</scope>
    <source>
        <strain evidence="3 4">IO3-P2-C2</strain>
    </source>
</reference>
<keyword evidence="4" id="KW-1185">Reference proteome</keyword>
<keyword evidence="2" id="KW-0472">Membrane</keyword>
<dbReference type="Proteomes" id="UP000216498">
    <property type="component" value="Unassembled WGS sequence"/>
</dbReference>
<accession>A0A265ND05</accession>
<proteinExistence type="predicted"/>
<comment type="caution">
    <text evidence="3">The sequence shown here is derived from an EMBL/GenBank/DDBJ whole genome shotgun (WGS) entry which is preliminary data.</text>
</comment>
<sequence>MEGLFNLFEALASNGYIIFIIIAGIIGFLKNSSNKQKEEQQKRPNKSPRSRTAPSGGKPKQKVYVDNEADRVYTSSIEDKQNEQMEQLANRYRTSGDQSMKDLEHSAFNDLSKSEIDLSQKRSHLKREIGSNLEGKRLINGIILSEVLGPPRAQKPYRSIVSQRRK</sequence>
<gene>
    <name evidence="3" type="ORF">CIL03_01970</name>
</gene>
<dbReference type="RefSeq" id="WP_094883530.1">
    <property type="nucleotide sequence ID" value="NZ_NPMS01000001.1"/>
</dbReference>
<organism evidence="3 4">
    <name type="scientific">Virgibacillus indicus</name>
    <dbReference type="NCBI Taxonomy" id="2024554"/>
    <lineage>
        <taxon>Bacteria</taxon>
        <taxon>Bacillati</taxon>
        <taxon>Bacillota</taxon>
        <taxon>Bacilli</taxon>
        <taxon>Bacillales</taxon>
        <taxon>Bacillaceae</taxon>
        <taxon>Virgibacillus</taxon>
    </lineage>
</organism>
<name>A0A265ND05_9BACI</name>
<keyword evidence="2" id="KW-0812">Transmembrane</keyword>
<evidence type="ECO:0000313" key="4">
    <source>
        <dbReference type="Proteomes" id="UP000216498"/>
    </source>
</evidence>
<dbReference type="AlphaFoldDB" id="A0A265ND05"/>
<dbReference type="OrthoDB" id="2692154at2"/>
<evidence type="ECO:0000256" key="1">
    <source>
        <dbReference type="SAM" id="MobiDB-lite"/>
    </source>
</evidence>
<keyword evidence="2" id="KW-1133">Transmembrane helix</keyword>
<evidence type="ECO:0000256" key="2">
    <source>
        <dbReference type="SAM" id="Phobius"/>
    </source>
</evidence>
<feature type="region of interest" description="Disordered" evidence="1">
    <location>
        <begin position="36"/>
        <end position="66"/>
    </location>
</feature>